<comment type="caution">
    <text evidence="1">The sequence shown here is derived from an EMBL/GenBank/DDBJ whole genome shotgun (WGS) entry which is preliminary data.</text>
</comment>
<name>A0A4Q7P556_9BACT</name>
<dbReference type="RefSeq" id="WP_130274219.1">
    <property type="nucleotide sequence ID" value="NZ_SGXG01000001.1"/>
</dbReference>
<evidence type="ECO:0000313" key="2">
    <source>
        <dbReference type="Proteomes" id="UP000292209"/>
    </source>
</evidence>
<dbReference type="OrthoDB" id="5526158at2"/>
<evidence type="ECO:0008006" key="3">
    <source>
        <dbReference type="Google" id="ProtNLM"/>
    </source>
</evidence>
<protein>
    <recommendedName>
        <fullName evidence="3">Lipocalin-like protein</fullName>
    </recommendedName>
</protein>
<dbReference type="Proteomes" id="UP000292209">
    <property type="component" value="Unassembled WGS sequence"/>
</dbReference>
<accession>A0A4Q7P556</accession>
<evidence type="ECO:0000313" key="1">
    <source>
        <dbReference type="EMBL" id="RZS95061.1"/>
    </source>
</evidence>
<organism evidence="1 2">
    <name type="scientific">Cecembia calidifontis</name>
    <dbReference type="NCBI Taxonomy" id="1187080"/>
    <lineage>
        <taxon>Bacteria</taxon>
        <taxon>Pseudomonadati</taxon>
        <taxon>Bacteroidota</taxon>
        <taxon>Cytophagia</taxon>
        <taxon>Cytophagales</taxon>
        <taxon>Cyclobacteriaceae</taxon>
        <taxon>Cecembia</taxon>
    </lineage>
</organism>
<keyword evidence="2" id="KW-1185">Reference proteome</keyword>
<dbReference type="EMBL" id="SGXG01000001">
    <property type="protein sequence ID" value="RZS95061.1"/>
    <property type="molecule type" value="Genomic_DNA"/>
</dbReference>
<sequence length="135" mass="15383">MKKLLLSLSLVLILHSCVENEMISLEEGELPLGAWTIDARQENGFTLKATNTLPKNTYGYVFEKNGKLINRSNSGFCGTPPIVTADFDGKWKWQDEVLKLEMRFWGGTINEEWKILSSGPMTFTVELLKSEYKFD</sequence>
<proteinExistence type="predicted"/>
<reference evidence="1 2" key="1">
    <citation type="submission" date="2019-02" db="EMBL/GenBank/DDBJ databases">
        <title>Genomic Encyclopedia of Archaeal and Bacterial Type Strains, Phase II (KMG-II): from individual species to whole genera.</title>
        <authorList>
            <person name="Goeker M."/>
        </authorList>
    </citation>
    <scope>NUCLEOTIDE SEQUENCE [LARGE SCALE GENOMIC DNA]</scope>
    <source>
        <strain evidence="1 2">DSM 21411</strain>
    </source>
</reference>
<dbReference type="AlphaFoldDB" id="A0A4Q7P556"/>
<gene>
    <name evidence="1" type="ORF">BC751_0576</name>
</gene>